<reference evidence="1 2" key="1">
    <citation type="submission" date="2017-06" db="EMBL/GenBank/DDBJ databases">
        <authorList>
            <person name="Kim H.J."/>
            <person name="Triplett B.A."/>
        </authorList>
    </citation>
    <scope>NUCLEOTIDE SEQUENCE [LARGE SCALE GENOMIC DNA]</scope>
    <source>
        <strain evidence="1 2">DSM 13116</strain>
    </source>
</reference>
<accession>A0A239BCJ6</accession>
<gene>
    <name evidence="1" type="ORF">SAMN04488503_2480</name>
</gene>
<dbReference type="Proteomes" id="UP000198324">
    <property type="component" value="Unassembled WGS sequence"/>
</dbReference>
<dbReference type="OrthoDB" id="5465219at2"/>
<sequence length="189" mass="19727">MSIVALRQAVVDDLKAKLPRLGGRAVVVAPHAGRFDAAELSRVATQAPAVLVAVLGLADLTESCAEVDGTCQIVAIVLCKDAPRLPRDLASLALAQALAGIVPGNCWGGAAARAPEAVRCDNLFSASLDKAGVAMWGVSWRQHATVARAFGTSAPEDIPDWFLLCHVETAQAQDAPLTEDNINLPKGEE</sequence>
<organism evidence="1 2">
    <name type="scientific">Humidesulfovibrio mexicanus</name>
    <dbReference type="NCBI Taxonomy" id="147047"/>
    <lineage>
        <taxon>Bacteria</taxon>
        <taxon>Pseudomonadati</taxon>
        <taxon>Thermodesulfobacteriota</taxon>
        <taxon>Desulfovibrionia</taxon>
        <taxon>Desulfovibrionales</taxon>
        <taxon>Desulfovibrionaceae</taxon>
        <taxon>Humidesulfovibrio</taxon>
    </lineage>
</organism>
<protein>
    <submittedName>
        <fullName evidence="1">Uncharacterized protein</fullName>
    </submittedName>
</protein>
<evidence type="ECO:0000313" key="1">
    <source>
        <dbReference type="EMBL" id="SNS05626.1"/>
    </source>
</evidence>
<dbReference type="RefSeq" id="WP_089274697.1">
    <property type="nucleotide sequence ID" value="NZ_FZOC01000005.1"/>
</dbReference>
<dbReference type="AlphaFoldDB" id="A0A239BCJ6"/>
<keyword evidence="2" id="KW-1185">Reference proteome</keyword>
<name>A0A239BCJ6_9BACT</name>
<evidence type="ECO:0000313" key="2">
    <source>
        <dbReference type="Proteomes" id="UP000198324"/>
    </source>
</evidence>
<proteinExistence type="predicted"/>
<dbReference type="EMBL" id="FZOC01000005">
    <property type="protein sequence ID" value="SNS05626.1"/>
    <property type="molecule type" value="Genomic_DNA"/>
</dbReference>